<sequence length="449" mass="48261">MVKKKVAGVLVVSAMCAVMAAGCKSVETDSGSSSASEQKIAGADGGSSSVSSQDSVLEFYHGYYHDESEWPAAKVMRDIYDQFAQEHADDKVTFKPIAVENRDDIVSAQVAGGSFPDLVDCGGAGVPLAAVEQGLVYDLKSYIDENKLQDAIGLNYTQNNQDGHIYSVHDQIESRGLWYNRNMFERAGVTADALSDWDSFGAAMEKIRALKDGSYGYIAGQGSSYIFNTVMASTEEGKEMLESDLTEATINSDAFAKAFKTTAALDQANGSDHTTEDNGNLMDDFNKNGTVGVLFNGVWNASGISENLMGDIEPAIYPGNIAIASAGGGLAVANGMSDEKTELALEFIRYMTSEKVQERIFTEVQANPCNTTLDLNSLAEKSGDEAVKKLAKACSQVNEAEHIVIDMNYSWGFDVDKAIINALRECAVSGTDIDARFQQLQKELIALIG</sequence>
<feature type="region of interest" description="Disordered" evidence="1">
    <location>
        <begin position="27"/>
        <end position="51"/>
    </location>
</feature>
<name>A0A7X2NJE1_9CLOT</name>
<feature type="chain" id="PRO_5031274298" evidence="2">
    <location>
        <begin position="21"/>
        <end position="449"/>
    </location>
</feature>
<reference evidence="3 4" key="1">
    <citation type="submission" date="2019-08" db="EMBL/GenBank/DDBJ databases">
        <title>In-depth cultivation of the pig gut microbiome towards novel bacterial diversity and tailored functional studies.</title>
        <authorList>
            <person name="Wylensek D."/>
            <person name="Hitch T.C.A."/>
            <person name="Clavel T."/>
        </authorList>
    </citation>
    <scope>NUCLEOTIDE SEQUENCE [LARGE SCALE GENOMIC DNA]</scope>
    <source>
        <strain evidence="3 4">WCA-389-WT-23D1</strain>
    </source>
</reference>
<dbReference type="EMBL" id="VUMD01000003">
    <property type="protein sequence ID" value="MSS35937.1"/>
    <property type="molecule type" value="Genomic_DNA"/>
</dbReference>
<accession>A0A7X2NJE1</accession>
<proteinExistence type="predicted"/>
<keyword evidence="2" id="KW-0732">Signal</keyword>
<dbReference type="SUPFAM" id="SSF53850">
    <property type="entry name" value="Periplasmic binding protein-like II"/>
    <property type="match status" value="1"/>
</dbReference>
<dbReference type="PANTHER" id="PTHR43649">
    <property type="entry name" value="ARABINOSE-BINDING PROTEIN-RELATED"/>
    <property type="match status" value="1"/>
</dbReference>
<dbReference type="Proteomes" id="UP000429958">
    <property type="component" value="Unassembled WGS sequence"/>
</dbReference>
<feature type="signal peptide" evidence="2">
    <location>
        <begin position="1"/>
        <end position="20"/>
    </location>
</feature>
<dbReference type="Pfam" id="PF01547">
    <property type="entry name" value="SBP_bac_1"/>
    <property type="match status" value="1"/>
</dbReference>
<dbReference type="InterPro" id="IPR050490">
    <property type="entry name" value="Bact_solute-bd_prot1"/>
</dbReference>
<evidence type="ECO:0000313" key="4">
    <source>
        <dbReference type="Proteomes" id="UP000429958"/>
    </source>
</evidence>
<protein>
    <submittedName>
        <fullName evidence="3">Extracellular solute-binding protein</fullName>
    </submittedName>
</protein>
<evidence type="ECO:0000313" key="3">
    <source>
        <dbReference type="EMBL" id="MSS35937.1"/>
    </source>
</evidence>
<dbReference type="PROSITE" id="PS51257">
    <property type="entry name" value="PROKAR_LIPOPROTEIN"/>
    <property type="match status" value="1"/>
</dbReference>
<evidence type="ECO:0000256" key="1">
    <source>
        <dbReference type="SAM" id="MobiDB-lite"/>
    </source>
</evidence>
<evidence type="ECO:0000256" key="2">
    <source>
        <dbReference type="SAM" id="SignalP"/>
    </source>
</evidence>
<dbReference type="InterPro" id="IPR006059">
    <property type="entry name" value="SBP"/>
</dbReference>
<dbReference type="RefSeq" id="WP_154471327.1">
    <property type="nucleotide sequence ID" value="NZ_VUMD01000003.1"/>
</dbReference>
<dbReference type="AlphaFoldDB" id="A0A7X2NJE1"/>
<feature type="compositionally biased region" description="Polar residues" evidence="1">
    <location>
        <begin position="28"/>
        <end position="37"/>
    </location>
</feature>
<keyword evidence="4" id="KW-1185">Reference proteome</keyword>
<organism evidence="3 4">
    <name type="scientific">Clostridium porci</name>
    <dbReference type="NCBI Taxonomy" id="2605778"/>
    <lineage>
        <taxon>Bacteria</taxon>
        <taxon>Bacillati</taxon>
        <taxon>Bacillota</taxon>
        <taxon>Clostridia</taxon>
        <taxon>Eubacteriales</taxon>
        <taxon>Clostridiaceae</taxon>
        <taxon>Clostridium</taxon>
    </lineage>
</organism>
<dbReference type="Gene3D" id="3.40.190.10">
    <property type="entry name" value="Periplasmic binding protein-like II"/>
    <property type="match status" value="2"/>
</dbReference>
<gene>
    <name evidence="3" type="ORF">FYJ39_04880</name>
</gene>
<comment type="caution">
    <text evidence="3">The sequence shown here is derived from an EMBL/GenBank/DDBJ whole genome shotgun (WGS) entry which is preliminary data.</text>
</comment>